<name>A0A9P7G6S6_9AGAR</name>
<dbReference type="Pfam" id="PF14033">
    <property type="entry name" value="DUF4246"/>
    <property type="match status" value="1"/>
</dbReference>
<keyword evidence="4" id="KW-1185">Reference proteome</keyword>
<dbReference type="EMBL" id="JABCKV010000247">
    <property type="protein sequence ID" value="KAG5641800.1"/>
    <property type="molecule type" value="Genomic_DNA"/>
</dbReference>
<proteinExistence type="predicted"/>
<reference evidence="3" key="1">
    <citation type="submission" date="2020-07" db="EMBL/GenBank/DDBJ databases">
        <authorList>
            <person name="Nieuwenhuis M."/>
            <person name="Van De Peppel L.J.J."/>
        </authorList>
    </citation>
    <scope>NUCLEOTIDE SEQUENCE</scope>
    <source>
        <strain evidence="3">AP01</strain>
        <tissue evidence="3">Mycelium</tissue>
    </source>
</reference>
<protein>
    <submittedName>
        <fullName evidence="3">Uncharacterized protein</fullName>
    </submittedName>
</protein>
<organism evidence="3 4">
    <name type="scientific">Asterophora parasitica</name>
    <dbReference type="NCBI Taxonomy" id="117018"/>
    <lineage>
        <taxon>Eukaryota</taxon>
        <taxon>Fungi</taxon>
        <taxon>Dikarya</taxon>
        <taxon>Basidiomycota</taxon>
        <taxon>Agaricomycotina</taxon>
        <taxon>Agaricomycetes</taxon>
        <taxon>Agaricomycetidae</taxon>
        <taxon>Agaricales</taxon>
        <taxon>Tricholomatineae</taxon>
        <taxon>Lyophyllaceae</taxon>
        <taxon>Asterophora</taxon>
    </lineage>
</organism>
<gene>
    <name evidence="3" type="ORF">DXG03_004166</name>
</gene>
<dbReference type="InterPro" id="IPR049207">
    <property type="entry name" value="DUF4246_N"/>
</dbReference>
<dbReference type="InterPro" id="IPR049192">
    <property type="entry name" value="DUF4246_C"/>
</dbReference>
<dbReference type="OrthoDB" id="415532at2759"/>
<evidence type="ECO:0000313" key="4">
    <source>
        <dbReference type="Proteomes" id="UP000775547"/>
    </source>
</evidence>
<evidence type="ECO:0000259" key="1">
    <source>
        <dbReference type="Pfam" id="PF14033"/>
    </source>
</evidence>
<evidence type="ECO:0000313" key="3">
    <source>
        <dbReference type="EMBL" id="KAG5641800.1"/>
    </source>
</evidence>
<feature type="domain" description="DUF4246" evidence="1">
    <location>
        <begin position="36"/>
        <end position="146"/>
    </location>
</feature>
<reference evidence="3" key="2">
    <citation type="submission" date="2021-10" db="EMBL/GenBank/DDBJ databases">
        <title>Phylogenomics reveals ancestral predisposition of the termite-cultivated fungus Termitomyces towards a domesticated lifestyle.</title>
        <authorList>
            <person name="Auxier B."/>
            <person name="Grum-Grzhimaylo A."/>
            <person name="Cardenas M.E."/>
            <person name="Lodge J.D."/>
            <person name="Laessoe T."/>
            <person name="Pedersen O."/>
            <person name="Smith M.E."/>
            <person name="Kuyper T.W."/>
            <person name="Franco-Molano E.A."/>
            <person name="Baroni T.J."/>
            <person name="Aanen D.K."/>
        </authorList>
    </citation>
    <scope>NUCLEOTIDE SEQUENCE</scope>
    <source>
        <strain evidence="3">AP01</strain>
        <tissue evidence="3">Mycelium</tissue>
    </source>
</reference>
<dbReference type="Pfam" id="PF21666">
    <property type="entry name" value="DUF4246_N"/>
    <property type="match status" value="1"/>
</dbReference>
<sequence>MNEATDKPRWHEKVFDDAITSKWKEEIQANTDFTNEMFDWCIAELRYKIPVFEKTGAISVYNGDVVKSDTTVPPALQEALKAAVVSLENVPDRHKDWHPGSDGKVLDLVHPSLFPLVYGKSRILETSRVGLEDCITRCGEGETIPVPDSSNGPIGIP</sequence>
<feature type="domain" description="DUF4246" evidence="2">
    <location>
        <begin position="1"/>
        <end position="26"/>
    </location>
</feature>
<dbReference type="InterPro" id="IPR025340">
    <property type="entry name" value="DUF4246"/>
</dbReference>
<dbReference type="Proteomes" id="UP000775547">
    <property type="component" value="Unassembled WGS sequence"/>
</dbReference>
<dbReference type="PANTHER" id="PTHR33119">
    <property type="entry name" value="IFI3P"/>
    <property type="match status" value="1"/>
</dbReference>
<accession>A0A9P7G6S6</accession>
<comment type="caution">
    <text evidence="3">The sequence shown here is derived from an EMBL/GenBank/DDBJ whole genome shotgun (WGS) entry which is preliminary data.</text>
</comment>
<dbReference type="AlphaFoldDB" id="A0A9P7G6S6"/>
<evidence type="ECO:0000259" key="2">
    <source>
        <dbReference type="Pfam" id="PF21666"/>
    </source>
</evidence>
<dbReference type="PANTHER" id="PTHR33119:SF1">
    <property type="entry name" value="FE2OG DIOXYGENASE DOMAIN-CONTAINING PROTEIN"/>
    <property type="match status" value="1"/>
</dbReference>